<gene>
    <name evidence="2" type="ORF">mPipKuh1_009532</name>
</gene>
<evidence type="ECO:0000313" key="3">
    <source>
        <dbReference type="Proteomes" id="UP000558488"/>
    </source>
</evidence>
<evidence type="ECO:0000256" key="1">
    <source>
        <dbReference type="SAM" id="MobiDB-lite"/>
    </source>
</evidence>
<dbReference type="Proteomes" id="UP000558488">
    <property type="component" value="Unassembled WGS sequence"/>
</dbReference>
<sequence length="153" mass="16189">MEVLHLILYTKGPVHSCTGEGGSPSAQPDPSHSLEPSGAGSDLAIRRRQCPITPLLLPLPAVQALASPGYLSLRWVWAARQPTSEACLHLGPALGSWGAKGTERLPKTGMQSSRTCLGRARLCSACRPSRAEGTRHHHLVAVGAAIFEGRTVN</sequence>
<keyword evidence="3" id="KW-1185">Reference proteome</keyword>
<reference evidence="2 3" key="1">
    <citation type="journal article" date="2020" name="Nature">
        <title>Six reference-quality genomes reveal evolution of bat adaptations.</title>
        <authorList>
            <person name="Jebb D."/>
            <person name="Huang Z."/>
            <person name="Pippel M."/>
            <person name="Hughes G.M."/>
            <person name="Lavrichenko K."/>
            <person name="Devanna P."/>
            <person name="Winkler S."/>
            <person name="Jermiin L.S."/>
            <person name="Skirmuntt E.C."/>
            <person name="Katzourakis A."/>
            <person name="Burkitt-Gray L."/>
            <person name="Ray D.A."/>
            <person name="Sullivan K.A.M."/>
            <person name="Roscito J.G."/>
            <person name="Kirilenko B.M."/>
            <person name="Davalos L.M."/>
            <person name="Corthals A.P."/>
            <person name="Power M.L."/>
            <person name="Jones G."/>
            <person name="Ransome R.D."/>
            <person name="Dechmann D.K.N."/>
            <person name="Locatelli A.G."/>
            <person name="Puechmaille S.J."/>
            <person name="Fedrigo O."/>
            <person name="Jarvis E.D."/>
            <person name="Hiller M."/>
            <person name="Vernes S.C."/>
            <person name="Myers E.W."/>
            <person name="Teeling E.C."/>
        </authorList>
    </citation>
    <scope>NUCLEOTIDE SEQUENCE [LARGE SCALE GENOMIC DNA]</scope>
    <source>
        <strain evidence="2">MPipKuh1</strain>
        <tissue evidence="2">Flight muscle</tissue>
    </source>
</reference>
<organism evidence="2 3">
    <name type="scientific">Pipistrellus kuhlii</name>
    <name type="common">Kuhl's pipistrelle</name>
    <dbReference type="NCBI Taxonomy" id="59472"/>
    <lineage>
        <taxon>Eukaryota</taxon>
        <taxon>Metazoa</taxon>
        <taxon>Chordata</taxon>
        <taxon>Craniata</taxon>
        <taxon>Vertebrata</taxon>
        <taxon>Euteleostomi</taxon>
        <taxon>Mammalia</taxon>
        <taxon>Eutheria</taxon>
        <taxon>Laurasiatheria</taxon>
        <taxon>Chiroptera</taxon>
        <taxon>Yangochiroptera</taxon>
        <taxon>Vespertilionidae</taxon>
        <taxon>Pipistrellus</taxon>
    </lineage>
</organism>
<feature type="region of interest" description="Disordered" evidence="1">
    <location>
        <begin position="16"/>
        <end position="39"/>
    </location>
</feature>
<protein>
    <submittedName>
        <fullName evidence="2">Uncharacterized protein</fullName>
    </submittedName>
</protein>
<dbReference type="AlphaFoldDB" id="A0A7J7ZJH4"/>
<evidence type="ECO:0000313" key="2">
    <source>
        <dbReference type="EMBL" id="KAF6374311.1"/>
    </source>
</evidence>
<accession>A0A7J7ZJH4</accession>
<name>A0A7J7ZJH4_PIPKU</name>
<proteinExistence type="predicted"/>
<dbReference type="EMBL" id="JACAGB010000003">
    <property type="protein sequence ID" value="KAF6374311.1"/>
    <property type="molecule type" value="Genomic_DNA"/>
</dbReference>
<comment type="caution">
    <text evidence="2">The sequence shown here is derived from an EMBL/GenBank/DDBJ whole genome shotgun (WGS) entry which is preliminary data.</text>
</comment>